<keyword evidence="3" id="KW-1185">Reference proteome</keyword>
<dbReference type="AlphaFoldDB" id="A0A6L6PFI3"/>
<sequence>MAKIFPLRPAKPESICWGCDRYCPAGDLACGNGADRVQHPYELFGEGWESFGLNAPAADTPAAGTAAGAPSTPAAPHSPDRSTNREA</sequence>
<dbReference type="InterPro" id="IPR021430">
    <property type="entry name" value="DUF3079"/>
</dbReference>
<reference evidence="2 3" key="1">
    <citation type="submission" date="2019-11" db="EMBL/GenBank/DDBJ databases">
        <title>Type strains purchased from KCTC, JCM and DSMZ.</title>
        <authorList>
            <person name="Lu H."/>
        </authorList>
    </citation>
    <scope>NUCLEOTIDE SEQUENCE [LARGE SCALE GENOMIC DNA]</scope>
    <source>
        <strain evidence="2 3">KCTC 22382</strain>
    </source>
</reference>
<dbReference type="EMBL" id="WNKY01000007">
    <property type="protein sequence ID" value="MTV37838.1"/>
    <property type="molecule type" value="Genomic_DNA"/>
</dbReference>
<protein>
    <submittedName>
        <fullName evidence="2">DUF3079 domain-containing protein</fullName>
    </submittedName>
</protein>
<feature type="compositionally biased region" description="Basic and acidic residues" evidence="1">
    <location>
        <begin position="78"/>
        <end position="87"/>
    </location>
</feature>
<accession>A0A6L6PFI3</accession>
<evidence type="ECO:0000256" key="1">
    <source>
        <dbReference type="SAM" id="MobiDB-lite"/>
    </source>
</evidence>
<dbReference type="Pfam" id="PF11278">
    <property type="entry name" value="DUF3079"/>
    <property type="match status" value="1"/>
</dbReference>
<evidence type="ECO:0000313" key="2">
    <source>
        <dbReference type="EMBL" id="MTV37838.1"/>
    </source>
</evidence>
<dbReference type="Proteomes" id="UP000475582">
    <property type="component" value="Unassembled WGS sequence"/>
</dbReference>
<name>A0A6L6PFI3_9BURK</name>
<evidence type="ECO:0000313" key="3">
    <source>
        <dbReference type="Proteomes" id="UP000475582"/>
    </source>
</evidence>
<gene>
    <name evidence="2" type="ORF">GM676_09635</name>
</gene>
<feature type="region of interest" description="Disordered" evidence="1">
    <location>
        <begin position="54"/>
        <end position="87"/>
    </location>
</feature>
<organism evidence="2 3">
    <name type="scientific">Duganella radicis</name>
    <dbReference type="NCBI Taxonomy" id="551988"/>
    <lineage>
        <taxon>Bacteria</taxon>
        <taxon>Pseudomonadati</taxon>
        <taxon>Pseudomonadota</taxon>
        <taxon>Betaproteobacteria</taxon>
        <taxon>Burkholderiales</taxon>
        <taxon>Oxalobacteraceae</taxon>
        <taxon>Telluria group</taxon>
        <taxon>Duganella</taxon>
    </lineage>
</organism>
<proteinExistence type="predicted"/>
<dbReference type="RefSeq" id="WP_155463312.1">
    <property type="nucleotide sequence ID" value="NZ_WNKY01000007.1"/>
</dbReference>
<dbReference type="OrthoDB" id="6992469at2"/>
<comment type="caution">
    <text evidence="2">The sequence shown here is derived from an EMBL/GenBank/DDBJ whole genome shotgun (WGS) entry which is preliminary data.</text>
</comment>
<feature type="compositionally biased region" description="Low complexity" evidence="1">
    <location>
        <begin position="55"/>
        <end position="77"/>
    </location>
</feature>